<dbReference type="SUPFAM" id="SSF53850">
    <property type="entry name" value="Periplasmic binding protein-like II"/>
    <property type="match status" value="1"/>
</dbReference>
<proteinExistence type="predicted"/>
<dbReference type="Proteomes" id="UP000006786">
    <property type="component" value="Unassembled WGS sequence"/>
</dbReference>
<dbReference type="STRING" id="391937.NA2_08541"/>
<gene>
    <name evidence="2" type="ORF">NA2_08541</name>
</gene>
<dbReference type="AlphaFoldDB" id="K2LN46"/>
<comment type="caution">
    <text evidence="2">The sequence shown here is derived from an EMBL/GenBank/DDBJ whole genome shotgun (WGS) entry which is preliminary data.</text>
</comment>
<dbReference type="Pfam" id="PF13531">
    <property type="entry name" value="SBP_bac_11"/>
    <property type="match status" value="1"/>
</dbReference>
<dbReference type="OrthoDB" id="9766989at2"/>
<dbReference type="Gene3D" id="3.40.190.10">
    <property type="entry name" value="Periplasmic binding protein-like II"/>
    <property type="match status" value="2"/>
</dbReference>
<evidence type="ECO:0000256" key="1">
    <source>
        <dbReference type="ARBA" id="ARBA00022729"/>
    </source>
</evidence>
<dbReference type="PANTHER" id="PTHR30006">
    <property type="entry name" value="THIAMINE-BINDING PERIPLASMIC PROTEIN-RELATED"/>
    <property type="match status" value="1"/>
</dbReference>
<dbReference type="RefSeq" id="WP_008596221.1">
    <property type="nucleotide sequence ID" value="NZ_AMRM01000008.1"/>
</dbReference>
<accession>K2LN46</accession>
<dbReference type="EMBL" id="AMRM01000008">
    <property type="protein sequence ID" value="EKF19164.1"/>
    <property type="molecule type" value="Genomic_DNA"/>
</dbReference>
<name>K2LN46_9HYPH</name>
<organism evidence="2 3">
    <name type="scientific">Nitratireductor pacificus pht-3B</name>
    <dbReference type="NCBI Taxonomy" id="391937"/>
    <lineage>
        <taxon>Bacteria</taxon>
        <taxon>Pseudomonadati</taxon>
        <taxon>Pseudomonadota</taxon>
        <taxon>Alphaproteobacteria</taxon>
        <taxon>Hyphomicrobiales</taxon>
        <taxon>Phyllobacteriaceae</taxon>
        <taxon>Nitratireductor</taxon>
    </lineage>
</organism>
<evidence type="ECO:0000313" key="3">
    <source>
        <dbReference type="Proteomes" id="UP000006786"/>
    </source>
</evidence>
<dbReference type="PANTHER" id="PTHR30006:SF25">
    <property type="entry name" value="PHOSPHOGLYCERATE TRANSPORT REGULATORY PROTEIN PGTC"/>
    <property type="match status" value="1"/>
</dbReference>
<dbReference type="eggNOG" id="COG1840">
    <property type="taxonomic scope" value="Bacteria"/>
</dbReference>
<dbReference type="GO" id="GO:0030288">
    <property type="term" value="C:outer membrane-bounded periplasmic space"/>
    <property type="evidence" value="ECO:0007669"/>
    <property type="project" value="TreeGrafter"/>
</dbReference>
<evidence type="ECO:0000313" key="2">
    <source>
        <dbReference type="EMBL" id="EKF19164.1"/>
    </source>
</evidence>
<keyword evidence="3" id="KW-1185">Reference proteome</keyword>
<sequence length="438" mass="47552">MALLWLALSCTAGAAQSSAGAEACRLQVLTSFPESFFHPFVELFSAASNATVCVTNKNTISLLRHVQENRLPAPDVIWASSPVAFAVLDAEGMLVHRPDKVRPAADFSGIEVDDPNGSRFGFALSHMGVMWKQRADDDLPKRLDELAAPGYAGKLGISSPARSGTTHLFVETILQEFGWDAGWALLSRIGANVATVTARSFGVRDGVAKDRFQLGVGIDFLAKAEGRGQPPLGFAPLSPHVVFPASAGIFIAGENNPLSEAFIDFLRSEAGQNLLLRPDIARIPVAPALWSQAGFAADPDPARPLDMRHAARRLPVVTALFDEMITYRHTELAELWSAVDRFAGDERIGRSQTMRALLADVRDLLESVPVASFMSDADELVALLARGTAERMRDLRTAEGTDLRDSWSRDFSSRFRKAREIVARIDAYLGAQAERTAP</sequence>
<reference evidence="2 3" key="1">
    <citation type="journal article" date="2012" name="J. Bacteriol.">
        <title>Genome Sequence of Nitratireductor pacificus Type Strain pht-3B.</title>
        <authorList>
            <person name="Lai Q."/>
            <person name="Li G."/>
            <person name="Shao Z."/>
        </authorList>
    </citation>
    <scope>NUCLEOTIDE SEQUENCE [LARGE SCALE GENOMIC DNA]</scope>
    <source>
        <strain evidence="3">pht-3B</strain>
    </source>
</reference>
<protein>
    <submittedName>
        <fullName evidence="2">ABC transporter substrate binding protein</fullName>
    </submittedName>
</protein>
<keyword evidence="1" id="KW-0732">Signal</keyword>
<dbReference type="PATRIC" id="fig|391937.3.peg.1754"/>